<dbReference type="InterPro" id="IPR025997">
    <property type="entry name" value="SBP_2_dom"/>
</dbReference>
<name>A0A9D2PQE2_9FIRM</name>
<keyword evidence="3" id="KW-0732">Signal</keyword>
<dbReference type="PANTHER" id="PTHR30036">
    <property type="entry name" value="D-XYLOSE-BINDING PERIPLASMIC PROTEIN"/>
    <property type="match status" value="1"/>
</dbReference>
<dbReference type="AlphaFoldDB" id="A0A9D2PQE2"/>
<sequence>MKKVLASVLALTMAASLVGCGSSSTADTTAAEAQTEASSAAEAAEDGTEAQSGEEAAEGGEEVSYDFKIGVVTPSGDHGFTGESVAQANLEAELLMEQYPGLDITVRDGIDASAQITSIENMLAGGDMDMIILWPMEGEALRSAAQSIVDAGVKLVVYDRLIEGFEHENFVGDIMGDNVGIGKSMGEYLNTFFADDDDVQYLRFVGDSSTVTSQRSEGMDGVLADNFNQVSETLVTNWSTETAQTQMENWLGSHSKEEIEALDLIVTHDDEIVDGLMNALDAYSGEAAINVKLITSVGGREETLQKFENTQLGVKFWTSFFSPSFIRQAFELGLADLTGQPFEAEQDENGTYLIPSFSITNADQAGDEDFESYRATEDYEERYAISLE</sequence>
<proteinExistence type="predicted"/>
<dbReference type="EMBL" id="DWWB01000004">
    <property type="protein sequence ID" value="HJC65317.1"/>
    <property type="molecule type" value="Genomic_DNA"/>
</dbReference>
<organism evidence="5 6">
    <name type="scientific">Candidatus Enterocloster excrementigallinarum</name>
    <dbReference type="NCBI Taxonomy" id="2838558"/>
    <lineage>
        <taxon>Bacteria</taxon>
        <taxon>Bacillati</taxon>
        <taxon>Bacillota</taxon>
        <taxon>Clostridia</taxon>
        <taxon>Lachnospirales</taxon>
        <taxon>Lachnospiraceae</taxon>
        <taxon>Enterocloster</taxon>
    </lineage>
</organism>
<evidence type="ECO:0000256" key="2">
    <source>
        <dbReference type="SAM" id="MobiDB-lite"/>
    </source>
</evidence>
<feature type="domain" description="Periplasmic binding protein" evidence="4">
    <location>
        <begin position="69"/>
        <end position="309"/>
    </location>
</feature>
<evidence type="ECO:0000313" key="5">
    <source>
        <dbReference type="EMBL" id="HJC65317.1"/>
    </source>
</evidence>
<comment type="caution">
    <text evidence="5">The sequence shown here is derived from an EMBL/GenBank/DDBJ whole genome shotgun (WGS) entry which is preliminary data.</text>
</comment>
<dbReference type="InterPro" id="IPR028082">
    <property type="entry name" value="Peripla_BP_I"/>
</dbReference>
<dbReference type="Pfam" id="PF13407">
    <property type="entry name" value="Peripla_BP_4"/>
    <property type="match status" value="1"/>
</dbReference>
<protein>
    <submittedName>
        <fullName evidence="5">Substrate-binding domain-containing protein</fullName>
    </submittedName>
</protein>
<dbReference type="PROSITE" id="PS51257">
    <property type="entry name" value="PROKAR_LIPOPROTEIN"/>
    <property type="match status" value="1"/>
</dbReference>
<dbReference type="Proteomes" id="UP000823863">
    <property type="component" value="Unassembled WGS sequence"/>
</dbReference>
<evidence type="ECO:0000256" key="3">
    <source>
        <dbReference type="SAM" id="SignalP"/>
    </source>
</evidence>
<comment type="subcellular location">
    <subcellularLocation>
        <location evidence="1">Cell envelope</location>
    </subcellularLocation>
</comment>
<accession>A0A9D2PQE2</accession>
<dbReference type="GO" id="GO:0030288">
    <property type="term" value="C:outer membrane-bounded periplasmic space"/>
    <property type="evidence" value="ECO:0007669"/>
    <property type="project" value="TreeGrafter"/>
</dbReference>
<feature type="signal peptide" evidence="3">
    <location>
        <begin position="1"/>
        <end position="26"/>
    </location>
</feature>
<gene>
    <name evidence="5" type="ORF">H9931_01160</name>
</gene>
<dbReference type="SUPFAM" id="SSF53822">
    <property type="entry name" value="Periplasmic binding protein-like I"/>
    <property type="match status" value="1"/>
</dbReference>
<dbReference type="GO" id="GO:0030246">
    <property type="term" value="F:carbohydrate binding"/>
    <property type="evidence" value="ECO:0007669"/>
    <property type="project" value="TreeGrafter"/>
</dbReference>
<feature type="region of interest" description="Disordered" evidence="2">
    <location>
        <begin position="29"/>
        <end position="61"/>
    </location>
</feature>
<evidence type="ECO:0000256" key="1">
    <source>
        <dbReference type="ARBA" id="ARBA00004196"/>
    </source>
</evidence>
<evidence type="ECO:0000313" key="6">
    <source>
        <dbReference type="Proteomes" id="UP000823863"/>
    </source>
</evidence>
<reference evidence="5" key="1">
    <citation type="journal article" date="2021" name="PeerJ">
        <title>Extensive microbial diversity within the chicken gut microbiome revealed by metagenomics and culture.</title>
        <authorList>
            <person name="Gilroy R."/>
            <person name="Ravi A."/>
            <person name="Getino M."/>
            <person name="Pursley I."/>
            <person name="Horton D.L."/>
            <person name="Alikhan N.F."/>
            <person name="Baker D."/>
            <person name="Gharbi K."/>
            <person name="Hall N."/>
            <person name="Watson M."/>
            <person name="Adriaenssens E.M."/>
            <person name="Foster-Nyarko E."/>
            <person name="Jarju S."/>
            <person name="Secka A."/>
            <person name="Antonio M."/>
            <person name="Oren A."/>
            <person name="Chaudhuri R.R."/>
            <person name="La Ragione R."/>
            <person name="Hildebrand F."/>
            <person name="Pallen M.J."/>
        </authorList>
    </citation>
    <scope>NUCLEOTIDE SEQUENCE</scope>
    <source>
        <strain evidence="5">CHK198-12963</strain>
    </source>
</reference>
<reference evidence="5" key="2">
    <citation type="submission" date="2021-04" db="EMBL/GenBank/DDBJ databases">
        <authorList>
            <person name="Gilroy R."/>
        </authorList>
    </citation>
    <scope>NUCLEOTIDE SEQUENCE</scope>
    <source>
        <strain evidence="5">CHK198-12963</strain>
    </source>
</reference>
<dbReference type="Gene3D" id="3.40.50.2300">
    <property type="match status" value="2"/>
</dbReference>
<dbReference type="InterPro" id="IPR050555">
    <property type="entry name" value="Bact_Solute-Bind_Prot2"/>
</dbReference>
<feature type="compositionally biased region" description="Low complexity" evidence="2">
    <location>
        <begin position="29"/>
        <end position="42"/>
    </location>
</feature>
<evidence type="ECO:0000259" key="4">
    <source>
        <dbReference type="Pfam" id="PF13407"/>
    </source>
</evidence>
<feature type="chain" id="PRO_5038810975" evidence="3">
    <location>
        <begin position="27"/>
        <end position="388"/>
    </location>
</feature>